<dbReference type="Proteomes" id="UP000533080">
    <property type="component" value="Unassembled WGS sequence"/>
</dbReference>
<feature type="compositionally biased region" description="Basic and acidic residues" evidence="1">
    <location>
        <begin position="1015"/>
        <end position="1045"/>
    </location>
</feature>
<feature type="chain" id="PRO_5031080283" evidence="2">
    <location>
        <begin position="22"/>
        <end position="1456"/>
    </location>
</feature>
<sequence>MRWTRTWMAAVAVAAAGAVLAQSPGGGTGSGGTDGGASSLALCIDTTDQDKQPDFSRDAGIPSAIIVTDDNPPKLRLNTNLNVLDPEKIILPFEQELTALIVDDRAGSGASSTLGWFYYDELIDAEYIDDNGTRENSDDDRLLDKNNNGVPDFHEDLYNLNPARYIGVAPRCPNQTFIHRRWGDAGTVTLREPDLLMGPCNAGSHYTAGTGPRRWQGRADYPNRPSTGGVVGRAVRDFTADLLVYDPYHGRDNLRPSAVTSGIIDTYFSDQGLFPHIPNLLEPRHALNGNRGIGNLVFLSTDDDETSCHESESAECFAPRQGWTLDAAGQFMRTGTAWDKSGEADGIPDYKASAFDSAGRLITGKSTTAAITKAEDQVVPMGRLAGRREIVFFLVTYVEQVYGPATDSCFITRPTMDGRQVQCDLWMHGDINVFFTKTPLNMDLHQGSDPLVVRQKNLRTDWLNPMVYPRLENDPAYGGVVFPFDQTQDVPSVNRRAAHTIVGAPRDNPLVWILGWEDQNAGGDRTYSDIVILINKQNNGSYRSDVVSDISPDISLDFTITEVTFTVEDQPYYAADGGGVAPCSLSVKLPDGGTGQRRPDIRYEVALDCKVCQEPCNTSNPTYVLNDNPNWLRVPIPDSDGGVRNETAVLQDFLEQGRVGTQLCWRAVLESPGESCQPTIHNINVSYKAQRSGEYGRASLIPMANAVIHGVYETPGRAWVADGGVDQVSIRTYDHRPDTIDRGHIYLKKLYEPATLAPYEPTQEVWDSGKWMRDLMRTLETRPGEPLDTRRLVTLNPVNQQAIDVKDLMARTNTTSPVFPDTYCTRRNGSVYLYDLDGRNGCTADDRVALRDWLYGWEDRQSPVIRNRMRTWPLGGVNLSTAAVIGPPNVPAWLLEGRNLDAERRKFTENFSAANTGRPTVTYVGTTQGYLHALGTGYFRTGDDPCTPGRVEYQGYFGRAGSCASGQDYGAGNELFAYLPFKMLPYYVENYRRANDAYSTERATMDATPSVADVDLRSDDYRPDTGHDPRETDEAWRPRPARNEGAKTVLASATGPKQSIFFALDVTNPTDPSYPTPLWEFDMKRDRFTSAGIPCTSTGNGCNPLPALFTGATPKPDTRGSRHAPSLVRMDFGQAGGKKWVSMFGTDYSPESGTVGTVYLMDLKTGLPAQVTGNSAKARLAGVVTLGTTADVNEGIGGEPIPLDVNGDGNVDVIYVPSTSGKIYRINPTYSNTGTNTPLGKVLASCVVADAQAVPGIRNPTSQRIYSTISASVVPDSGSRRVRLYFGTANNPDIANEPDDTANPRPRYHLMAFEDRDPVPATRPGANCPAHLSWTRELGEGQVVWGGVSTTQDGVFTTSAVGRAASACDLDSTTSGRVYAYSTSGNALAGNDTPIDGHGTHAPVLYDNHLLIVKNGQVRALGSGTYNNPTSESPRSSSRVLIWDVQSGSRVQEVVP</sequence>
<feature type="signal peptide" evidence="2">
    <location>
        <begin position="1"/>
        <end position="21"/>
    </location>
</feature>
<evidence type="ECO:0000313" key="4">
    <source>
        <dbReference type="Proteomes" id="UP000533080"/>
    </source>
</evidence>
<gene>
    <name evidence="3" type="ORF">HNV28_00375</name>
</gene>
<evidence type="ECO:0000256" key="2">
    <source>
        <dbReference type="SAM" id="SignalP"/>
    </source>
</evidence>
<protein>
    <submittedName>
        <fullName evidence="3">Pilus assembly protein PilY</fullName>
    </submittedName>
</protein>
<dbReference type="RefSeq" id="WP_171439400.1">
    <property type="nucleotide sequence ID" value="NZ_JABFNS010000002.1"/>
</dbReference>
<keyword evidence="2" id="KW-0732">Signal</keyword>
<evidence type="ECO:0000313" key="3">
    <source>
        <dbReference type="EMBL" id="NOJ76829.1"/>
    </source>
</evidence>
<name>A0A7Y4MNW2_MYXXA</name>
<reference evidence="3 4" key="1">
    <citation type="submission" date="2020-05" db="EMBL/GenBank/DDBJ databases">
        <authorList>
            <person name="Whitworth D."/>
        </authorList>
    </citation>
    <scope>NUCLEOTIDE SEQUENCE [LARGE SCALE GENOMIC DNA]</scope>
    <source>
        <strain evidence="3 4">AM005</strain>
    </source>
</reference>
<feature type="region of interest" description="Disordered" evidence="1">
    <location>
        <begin position="1015"/>
        <end position="1047"/>
    </location>
</feature>
<organism evidence="3 4">
    <name type="scientific">Myxococcus xanthus</name>
    <dbReference type="NCBI Taxonomy" id="34"/>
    <lineage>
        <taxon>Bacteria</taxon>
        <taxon>Pseudomonadati</taxon>
        <taxon>Myxococcota</taxon>
        <taxon>Myxococcia</taxon>
        <taxon>Myxococcales</taxon>
        <taxon>Cystobacterineae</taxon>
        <taxon>Myxococcaceae</taxon>
        <taxon>Myxococcus</taxon>
    </lineage>
</organism>
<evidence type="ECO:0000256" key="1">
    <source>
        <dbReference type="SAM" id="MobiDB-lite"/>
    </source>
</evidence>
<dbReference type="EMBL" id="JABFNT010000001">
    <property type="protein sequence ID" value="NOJ76829.1"/>
    <property type="molecule type" value="Genomic_DNA"/>
</dbReference>
<comment type="caution">
    <text evidence="3">The sequence shown here is derived from an EMBL/GenBank/DDBJ whole genome shotgun (WGS) entry which is preliminary data.</text>
</comment>
<accession>A0A7Y4MNW2</accession>
<proteinExistence type="predicted"/>